<reference evidence="3 4" key="1">
    <citation type="submission" date="2016-05" db="EMBL/GenBank/DDBJ databases">
        <title>A degradative enzymes factory behind the ericoid mycorrhizal symbiosis.</title>
        <authorList>
            <consortium name="DOE Joint Genome Institute"/>
            <person name="Martino E."/>
            <person name="Morin E."/>
            <person name="Grelet G."/>
            <person name="Kuo A."/>
            <person name="Kohler A."/>
            <person name="Daghino S."/>
            <person name="Barry K."/>
            <person name="Choi C."/>
            <person name="Cichocki N."/>
            <person name="Clum A."/>
            <person name="Copeland A."/>
            <person name="Hainaut M."/>
            <person name="Haridas S."/>
            <person name="Labutti K."/>
            <person name="Lindquist E."/>
            <person name="Lipzen A."/>
            <person name="Khouja H.-R."/>
            <person name="Murat C."/>
            <person name="Ohm R."/>
            <person name="Olson A."/>
            <person name="Spatafora J."/>
            <person name="Veneault-Fourrey C."/>
            <person name="Henrissat B."/>
            <person name="Grigoriev I."/>
            <person name="Martin F."/>
            <person name="Perotto S."/>
        </authorList>
    </citation>
    <scope>NUCLEOTIDE SEQUENCE [LARGE SCALE GENOMIC DNA]</scope>
    <source>
        <strain evidence="3 4">UAMH 7357</strain>
    </source>
</reference>
<proteinExistence type="predicted"/>
<keyword evidence="1" id="KW-0547">Nucleotide-binding</keyword>
<organism evidence="3 4">
    <name type="scientific">Hyaloscypha hepaticicola</name>
    <dbReference type="NCBI Taxonomy" id="2082293"/>
    <lineage>
        <taxon>Eukaryota</taxon>
        <taxon>Fungi</taxon>
        <taxon>Dikarya</taxon>
        <taxon>Ascomycota</taxon>
        <taxon>Pezizomycotina</taxon>
        <taxon>Leotiomycetes</taxon>
        <taxon>Helotiales</taxon>
        <taxon>Hyaloscyphaceae</taxon>
        <taxon>Hyaloscypha</taxon>
    </lineage>
</organism>
<dbReference type="STRING" id="1745343.A0A2J6Q0S5"/>
<dbReference type="Proteomes" id="UP000235672">
    <property type="component" value="Unassembled WGS sequence"/>
</dbReference>
<dbReference type="GO" id="GO:0140662">
    <property type="term" value="F:ATP-dependent protein folding chaperone"/>
    <property type="evidence" value="ECO:0007669"/>
    <property type="project" value="InterPro"/>
</dbReference>
<dbReference type="CDD" id="cd10170">
    <property type="entry name" value="ASKHA_NBD_HSP70"/>
    <property type="match status" value="1"/>
</dbReference>
<dbReference type="PRINTS" id="PR00301">
    <property type="entry name" value="HEATSHOCK70"/>
</dbReference>
<dbReference type="Pfam" id="PF00012">
    <property type="entry name" value="HSP70"/>
    <property type="match status" value="1"/>
</dbReference>
<protein>
    <submittedName>
        <fullName evidence="3">Actin-like ATPase domain-containing protein</fullName>
    </submittedName>
</protein>
<evidence type="ECO:0000313" key="3">
    <source>
        <dbReference type="EMBL" id="PMD19900.1"/>
    </source>
</evidence>
<sequence length="599" mass="67233">MADLVIRSAQGGHRMIVGVDYGTTTSGISFVGSDKSILTDINVIKSWPGYPYVALKAPSVIAYAHEEKNRGKITQNQWGFQVTPKLRSYQWTKLLLDDDIDLTEFDDKSVKELHGDGFLALPPRKTAKDVCADYLAELYKCMMAKLEKELNAHVLGVTPLEIWVTMPAIWSDKAQVATRDAAKKAGFGSRPGDKLFMIPEPEAAALVAMKPHLGFGTLDPIDVGECILVCDCGGGTVDIATYVIDAVKPRLKFRELCLGMGGKCGSTAIDRNFIKWMERKFGSYYTSLPLEKRRLGSKAMVEFERQKRNFRGAGGQSSFDIENMDMDAPDSDIFDRDEGTVKLSRSDMQSLFDPVMDDVIRLVSQQAEVGERMSGRKLDRLILVGGFGDSDYLHSKMKAWCLSHGNTQLTCPEDCQSAIVRGAALRGLEGTRPDVFFAKRHYGWSWGEPFREGIDNEKNAYTDDYDGKKYCRGRMHWVISKGQELLPDSVFARNVQLSMDPAHTTLAERKSTLQLFSCSFTEPPEREEHYSCQKNGVLETDFGDVSLTKVESKYNSYLERKLYMYRFEVEVRIKADDGVLGFRSRGYGQQRGNTPVTFD</sequence>
<dbReference type="EMBL" id="KZ613487">
    <property type="protein sequence ID" value="PMD19900.1"/>
    <property type="molecule type" value="Genomic_DNA"/>
</dbReference>
<dbReference type="GO" id="GO:0005524">
    <property type="term" value="F:ATP binding"/>
    <property type="evidence" value="ECO:0007669"/>
    <property type="project" value="UniProtKB-KW"/>
</dbReference>
<dbReference type="OrthoDB" id="2963168at2759"/>
<keyword evidence="2" id="KW-0067">ATP-binding</keyword>
<accession>A0A2J6Q0S5</accession>
<keyword evidence="4" id="KW-1185">Reference proteome</keyword>
<dbReference type="PANTHER" id="PTHR14187">
    <property type="entry name" value="ALPHA KINASE/ELONGATION FACTOR 2 KINASE"/>
    <property type="match status" value="1"/>
</dbReference>
<dbReference type="InterPro" id="IPR013126">
    <property type="entry name" value="Hsp_70_fam"/>
</dbReference>
<name>A0A2J6Q0S5_9HELO</name>
<evidence type="ECO:0000313" key="4">
    <source>
        <dbReference type="Proteomes" id="UP000235672"/>
    </source>
</evidence>
<dbReference type="PANTHER" id="PTHR14187:SF81">
    <property type="entry name" value="HSP70 FAMILY PROTEIN (AFU_ORTHOLOGUE AFUA_4G14040)"/>
    <property type="match status" value="1"/>
</dbReference>
<dbReference type="SUPFAM" id="SSF53067">
    <property type="entry name" value="Actin-like ATPase domain"/>
    <property type="match status" value="2"/>
</dbReference>
<dbReference type="InterPro" id="IPR043129">
    <property type="entry name" value="ATPase_NBD"/>
</dbReference>
<evidence type="ECO:0000256" key="1">
    <source>
        <dbReference type="ARBA" id="ARBA00022741"/>
    </source>
</evidence>
<gene>
    <name evidence="3" type="ORF">NA56DRAFT_628210</name>
</gene>
<evidence type="ECO:0000256" key="2">
    <source>
        <dbReference type="ARBA" id="ARBA00022840"/>
    </source>
</evidence>
<dbReference type="Gene3D" id="3.30.420.40">
    <property type="match status" value="2"/>
</dbReference>
<dbReference type="Gene3D" id="3.90.640.10">
    <property type="entry name" value="Actin, Chain A, domain 4"/>
    <property type="match status" value="1"/>
</dbReference>
<dbReference type="AlphaFoldDB" id="A0A2J6Q0S5"/>